<name>A0ABP7QRE4_9BURK</name>
<dbReference type="Gene3D" id="3.30.70.270">
    <property type="match status" value="1"/>
</dbReference>
<dbReference type="Pfam" id="PF00989">
    <property type="entry name" value="PAS"/>
    <property type="match status" value="1"/>
</dbReference>
<dbReference type="Pfam" id="PF00990">
    <property type="entry name" value="GGDEF"/>
    <property type="match status" value="1"/>
</dbReference>
<dbReference type="SUPFAM" id="SSF55073">
    <property type="entry name" value="Nucleotide cyclase"/>
    <property type="match status" value="1"/>
</dbReference>
<protein>
    <recommendedName>
        <fullName evidence="9">EAL domain-containing protein</fullName>
    </recommendedName>
</protein>
<dbReference type="PROSITE" id="PS50113">
    <property type="entry name" value="PAC"/>
    <property type="match status" value="1"/>
</dbReference>
<dbReference type="SMART" id="SM00052">
    <property type="entry name" value="EAL"/>
    <property type="match status" value="1"/>
</dbReference>
<evidence type="ECO:0000259" key="3">
    <source>
        <dbReference type="PROSITE" id="PS50113"/>
    </source>
</evidence>
<evidence type="ECO:0000313" key="7">
    <source>
        <dbReference type="EMBL" id="GAA3986943.1"/>
    </source>
</evidence>
<dbReference type="InterPro" id="IPR000700">
    <property type="entry name" value="PAS-assoc_C"/>
</dbReference>
<dbReference type="SMART" id="SM00091">
    <property type="entry name" value="PAS"/>
    <property type="match status" value="1"/>
</dbReference>
<feature type="domain" description="GGDEF" evidence="6">
    <location>
        <begin position="526"/>
        <end position="664"/>
    </location>
</feature>
<keyword evidence="1" id="KW-1133">Transmembrane helix</keyword>
<sequence length="930" mass="102034">MLPRPALVSSLKLRIALSALALVLAGIWALAGYADHRLRAGLGAQIEAQQLSIAGLLARELERTLQERRNALLAVARSLADMAADRPAQLQERLANLPALQQMFDGGFYVVDGAGAMQASFPLRLWAQPGVETQAPFVQQALAGHVALGTPAQHTSADHAVLSMAVPMPVAGNGVPRAVVGLVKLRESGLLGPIVTPGSESASDYYVVDRGTRTIIASSVPGQLMQSLEPEGRDAVIDRFIDGGEGNAVYHDPVDGTLLVAVRQLGGARWLVAVAQQAVQVFAPLNALRNAIALAALALTLLTAAGLWWMLRRELRPLEDMARRLAAMARGERALAPLPQVRSDEIGQLVQGFNRLLQELQLRQRERQESEARYRSAFRTSPDALDITRVSDGSHLDVNDGYEQLFGWPREQVLGRSGLDLGIWRDEKARTALVAQVLRDGGCRNSEQTLYHRDGRALTVLMSASLLDVGGEPCFLWVTHDVTDYRRAHAQIQQLTFVDSLTGLPNRSQFMQCLEMALALCQTQQRLGALLYLDLHEFRAVNDTLGHAQGDRLLRSVAERLRDALTEAGTGFRLGGDEFMVLLEGLPDTQGEAAHEAERLAERLLAALAPPIDLAGLQQHCSVSVGIVVFGDGQDEPLELLRRADLALNQAKEAGPSTILFFEPQMLEEVSSRARLQRDLREALQRQDFALHYQPQLALDGTVVGVEALIRWRLEGHGMVSPMEFIPLAEKTGLILPLGRWILHTACRQLAAWARHGARRHLTMAVNVSAGQFQQEDFVQQVREALVETGAPAHRLKLELTESLMLQQIEAVIARMRELQALGVQFSLDDFGTGFSSLAYLKRLPLAQLKIDQGFVRDILEDHNDAAIAQTVIALGHSLGLEVIAEGVETEQHRALLAQWGCRFYQGYLFSRPLPAEALQDWLDAQPPQE</sequence>
<evidence type="ECO:0000259" key="2">
    <source>
        <dbReference type="PROSITE" id="PS50112"/>
    </source>
</evidence>
<dbReference type="InterPro" id="IPR000014">
    <property type="entry name" value="PAS"/>
</dbReference>
<dbReference type="SMART" id="SM00267">
    <property type="entry name" value="GGDEF"/>
    <property type="match status" value="1"/>
</dbReference>
<dbReference type="PROSITE" id="PS50883">
    <property type="entry name" value="EAL"/>
    <property type="match status" value="1"/>
</dbReference>
<dbReference type="InterPro" id="IPR052155">
    <property type="entry name" value="Biofilm_reg_signaling"/>
</dbReference>
<dbReference type="Proteomes" id="UP001501627">
    <property type="component" value="Unassembled WGS sequence"/>
</dbReference>
<evidence type="ECO:0000256" key="1">
    <source>
        <dbReference type="SAM" id="Phobius"/>
    </source>
</evidence>
<accession>A0ABP7QRE4</accession>
<evidence type="ECO:0000259" key="6">
    <source>
        <dbReference type="PROSITE" id="PS50887"/>
    </source>
</evidence>
<dbReference type="Gene3D" id="6.10.340.10">
    <property type="match status" value="1"/>
</dbReference>
<gene>
    <name evidence="7" type="ORF">GCM10022279_07450</name>
</gene>
<organism evidence="7 8">
    <name type="scientific">Comamonas faecalis</name>
    <dbReference type="NCBI Taxonomy" id="1387849"/>
    <lineage>
        <taxon>Bacteria</taxon>
        <taxon>Pseudomonadati</taxon>
        <taxon>Pseudomonadota</taxon>
        <taxon>Betaproteobacteria</taxon>
        <taxon>Burkholderiales</taxon>
        <taxon>Comamonadaceae</taxon>
        <taxon>Comamonas</taxon>
    </lineage>
</organism>
<feature type="domain" description="HAMP" evidence="5">
    <location>
        <begin position="312"/>
        <end position="365"/>
    </location>
</feature>
<dbReference type="RefSeq" id="WP_146031444.1">
    <property type="nucleotide sequence ID" value="NZ_BAABBP010000004.1"/>
</dbReference>
<dbReference type="Gene3D" id="3.20.20.450">
    <property type="entry name" value="EAL domain"/>
    <property type="match status" value="1"/>
</dbReference>
<dbReference type="InterPro" id="IPR001633">
    <property type="entry name" value="EAL_dom"/>
</dbReference>
<reference evidence="8" key="1">
    <citation type="journal article" date="2019" name="Int. J. Syst. Evol. Microbiol.">
        <title>The Global Catalogue of Microorganisms (GCM) 10K type strain sequencing project: providing services to taxonomists for standard genome sequencing and annotation.</title>
        <authorList>
            <consortium name="The Broad Institute Genomics Platform"/>
            <consortium name="The Broad Institute Genome Sequencing Center for Infectious Disease"/>
            <person name="Wu L."/>
            <person name="Ma J."/>
        </authorList>
    </citation>
    <scope>NUCLEOTIDE SEQUENCE [LARGE SCALE GENOMIC DNA]</scope>
    <source>
        <strain evidence="8">JCM 17561</strain>
    </source>
</reference>
<dbReference type="NCBIfam" id="TIGR00229">
    <property type="entry name" value="sensory_box"/>
    <property type="match status" value="1"/>
</dbReference>
<dbReference type="CDD" id="cd01948">
    <property type="entry name" value="EAL"/>
    <property type="match status" value="1"/>
</dbReference>
<evidence type="ECO:0000259" key="5">
    <source>
        <dbReference type="PROSITE" id="PS50885"/>
    </source>
</evidence>
<dbReference type="CDD" id="cd06225">
    <property type="entry name" value="HAMP"/>
    <property type="match status" value="1"/>
</dbReference>
<evidence type="ECO:0000313" key="8">
    <source>
        <dbReference type="Proteomes" id="UP001501627"/>
    </source>
</evidence>
<feature type="domain" description="PAS" evidence="2">
    <location>
        <begin position="370"/>
        <end position="419"/>
    </location>
</feature>
<dbReference type="EMBL" id="BAABBP010000004">
    <property type="protein sequence ID" value="GAA3986943.1"/>
    <property type="molecule type" value="Genomic_DNA"/>
</dbReference>
<evidence type="ECO:0008006" key="9">
    <source>
        <dbReference type="Google" id="ProtNLM"/>
    </source>
</evidence>
<keyword evidence="1" id="KW-0812">Transmembrane</keyword>
<dbReference type="InterPro" id="IPR013767">
    <property type="entry name" value="PAS_fold"/>
</dbReference>
<comment type="caution">
    <text evidence="7">The sequence shown here is derived from an EMBL/GenBank/DDBJ whole genome shotgun (WGS) entry which is preliminary data.</text>
</comment>
<proteinExistence type="predicted"/>
<feature type="transmembrane region" description="Helical" evidence="1">
    <location>
        <begin position="291"/>
        <end position="311"/>
    </location>
</feature>
<dbReference type="InterPro" id="IPR035965">
    <property type="entry name" value="PAS-like_dom_sf"/>
</dbReference>
<dbReference type="SUPFAM" id="SSF158472">
    <property type="entry name" value="HAMP domain-like"/>
    <property type="match status" value="1"/>
</dbReference>
<dbReference type="InterPro" id="IPR029787">
    <property type="entry name" value="Nucleotide_cyclase"/>
</dbReference>
<dbReference type="Gene3D" id="3.30.450.20">
    <property type="entry name" value="PAS domain"/>
    <property type="match status" value="2"/>
</dbReference>
<feature type="domain" description="PAC" evidence="3">
    <location>
        <begin position="444"/>
        <end position="494"/>
    </location>
</feature>
<dbReference type="PROSITE" id="PS50887">
    <property type="entry name" value="GGDEF"/>
    <property type="match status" value="1"/>
</dbReference>
<dbReference type="SUPFAM" id="SSF55785">
    <property type="entry name" value="PYP-like sensor domain (PAS domain)"/>
    <property type="match status" value="1"/>
</dbReference>
<dbReference type="PANTHER" id="PTHR44757">
    <property type="entry name" value="DIGUANYLATE CYCLASE DGCP"/>
    <property type="match status" value="1"/>
</dbReference>
<evidence type="ECO:0000259" key="4">
    <source>
        <dbReference type="PROSITE" id="PS50883"/>
    </source>
</evidence>
<dbReference type="NCBIfam" id="TIGR00254">
    <property type="entry name" value="GGDEF"/>
    <property type="match status" value="1"/>
</dbReference>
<dbReference type="PROSITE" id="PS50112">
    <property type="entry name" value="PAS"/>
    <property type="match status" value="1"/>
</dbReference>
<dbReference type="CDD" id="cd00130">
    <property type="entry name" value="PAS"/>
    <property type="match status" value="1"/>
</dbReference>
<dbReference type="InterPro" id="IPR000160">
    <property type="entry name" value="GGDEF_dom"/>
</dbReference>
<dbReference type="Pfam" id="PF00563">
    <property type="entry name" value="EAL"/>
    <property type="match status" value="1"/>
</dbReference>
<dbReference type="CDD" id="cd01949">
    <property type="entry name" value="GGDEF"/>
    <property type="match status" value="1"/>
</dbReference>
<dbReference type="SUPFAM" id="SSF141868">
    <property type="entry name" value="EAL domain-like"/>
    <property type="match status" value="1"/>
</dbReference>
<keyword evidence="8" id="KW-1185">Reference proteome</keyword>
<dbReference type="SMART" id="SM00304">
    <property type="entry name" value="HAMP"/>
    <property type="match status" value="1"/>
</dbReference>
<dbReference type="InterPro" id="IPR035919">
    <property type="entry name" value="EAL_sf"/>
</dbReference>
<dbReference type="PANTHER" id="PTHR44757:SF2">
    <property type="entry name" value="BIOFILM ARCHITECTURE MAINTENANCE PROTEIN MBAA"/>
    <property type="match status" value="1"/>
</dbReference>
<dbReference type="PROSITE" id="PS50885">
    <property type="entry name" value="HAMP"/>
    <property type="match status" value="1"/>
</dbReference>
<feature type="domain" description="EAL" evidence="4">
    <location>
        <begin position="673"/>
        <end position="927"/>
    </location>
</feature>
<dbReference type="Pfam" id="PF00672">
    <property type="entry name" value="HAMP"/>
    <property type="match status" value="1"/>
</dbReference>
<dbReference type="InterPro" id="IPR043128">
    <property type="entry name" value="Rev_trsase/Diguanyl_cyclase"/>
</dbReference>
<keyword evidence="1" id="KW-0472">Membrane</keyword>
<dbReference type="InterPro" id="IPR003660">
    <property type="entry name" value="HAMP_dom"/>
</dbReference>